<reference evidence="2 3" key="1">
    <citation type="submission" date="2015-03" db="EMBL/GenBank/DDBJ databases">
        <title>Genome assembly of Sandaracinus amylolyticus DSM 53668.</title>
        <authorList>
            <person name="Sharma G."/>
            <person name="Subramanian S."/>
        </authorList>
    </citation>
    <scope>NUCLEOTIDE SEQUENCE [LARGE SCALE GENOMIC DNA]</scope>
    <source>
        <strain evidence="2 3">DSM 53668</strain>
    </source>
</reference>
<evidence type="ECO:0000313" key="3">
    <source>
        <dbReference type="Proteomes" id="UP000034883"/>
    </source>
</evidence>
<dbReference type="KEGG" id="samy:DB32_006623"/>
<dbReference type="GO" id="GO:0004803">
    <property type="term" value="F:transposase activity"/>
    <property type="evidence" value="ECO:0007669"/>
    <property type="project" value="InterPro"/>
</dbReference>
<dbReference type="SMART" id="SM01321">
    <property type="entry name" value="Y1_Tnp"/>
    <property type="match status" value="1"/>
</dbReference>
<dbReference type="Gene3D" id="3.30.70.1290">
    <property type="entry name" value="Transposase IS200-like"/>
    <property type="match status" value="1"/>
</dbReference>
<dbReference type="GO" id="GO:0006313">
    <property type="term" value="P:DNA transposition"/>
    <property type="evidence" value="ECO:0007669"/>
    <property type="project" value="InterPro"/>
</dbReference>
<dbReference type="AlphaFoldDB" id="A0A0F6SGX9"/>
<feature type="domain" description="Transposase IS200-like" evidence="1">
    <location>
        <begin position="14"/>
        <end position="130"/>
    </location>
</feature>
<gene>
    <name evidence="2" type="ORF">DB32_006623</name>
</gene>
<accession>A0A0F6SGX9</accession>
<proteinExistence type="predicted"/>
<evidence type="ECO:0000313" key="2">
    <source>
        <dbReference type="EMBL" id="AKF09474.1"/>
    </source>
</evidence>
<sequence length="311" mass="35301">MRIRAAVTQPRLIEPGAVYLVTRRVVRRHHLFAPDPRMNRIFLYTLAVAAMRVGVRVHAAVLMSTHEHLVVSDPLGRLPELLHYLHRHVALATKVLRRWDGSVWDHEPTSVVELRTPNAVVEKIAYAIANPVAACLVPRAKDWPGVKTRPEELGSATWRIERPTEYFGHDDDKWPPFIELHLEMPGAARQLDVTDARFRELVAHEVAALESAARARAREIGGTFLGADRCAKLSPFRRATSREPIREASPTFAVGRGNHDAWRESAERIRAFRTAYRDAREAWRRGRRDVPFPFGTWLMREEHAAVIAAAA</sequence>
<keyword evidence="3" id="KW-1185">Reference proteome</keyword>
<dbReference type="SUPFAM" id="SSF143422">
    <property type="entry name" value="Transposase IS200-like"/>
    <property type="match status" value="1"/>
</dbReference>
<organism evidence="2 3">
    <name type="scientific">Sandaracinus amylolyticus</name>
    <dbReference type="NCBI Taxonomy" id="927083"/>
    <lineage>
        <taxon>Bacteria</taxon>
        <taxon>Pseudomonadati</taxon>
        <taxon>Myxococcota</taxon>
        <taxon>Polyangia</taxon>
        <taxon>Polyangiales</taxon>
        <taxon>Sandaracinaceae</taxon>
        <taxon>Sandaracinus</taxon>
    </lineage>
</organism>
<dbReference type="InterPro" id="IPR036515">
    <property type="entry name" value="Transposase_17_sf"/>
</dbReference>
<evidence type="ECO:0000259" key="1">
    <source>
        <dbReference type="SMART" id="SM01321"/>
    </source>
</evidence>
<dbReference type="Proteomes" id="UP000034883">
    <property type="component" value="Chromosome"/>
</dbReference>
<protein>
    <submittedName>
        <fullName evidence="2">Transposase</fullName>
    </submittedName>
</protein>
<dbReference type="EMBL" id="CP011125">
    <property type="protein sequence ID" value="AKF09474.1"/>
    <property type="molecule type" value="Genomic_DNA"/>
</dbReference>
<dbReference type="GO" id="GO:0003677">
    <property type="term" value="F:DNA binding"/>
    <property type="evidence" value="ECO:0007669"/>
    <property type="project" value="InterPro"/>
</dbReference>
<dbReference type="InterPro" id="IPR002686">
    <property type="entry name" value="Transposase_17"/>
</dbReference>
<name>A0A0F6SGX9_9BACT</name>